<dbReference type="RefSeq" id="WP_154322059.1">
    <property type="nucleotide sequence ID" value="NZ_CP045695.1"/>
</dbReference>
<dbReference type="SUPFAM" id="SSF57783">
    <property type="entry name" value="Zinc beta-ribbon"/>
    <property type="match status" value="1"/>
</dbReference>
<organism evidence="2 3">
    <name type="scientific">Clostridium scindens (strain JCM 10418 / VPI 12708)</name>
    <dbReference type="NCBI Taxonomy" id="29347"/>
    <lineage>
        <taxon>Bacteria</taxon>
        <taxon>Bacillati</taxon>
        <taxon>Bacillota</taxon>
        <taxon>Clostridia</taxon>
        <taxon>Lachnospirales</taxon>
        <taxon>Lachnospiraceae</taxon>
    </lineage>
</organism>
<evidence type="ECO:0000313" key="3">
    <source>
        <dbReference type="Proteomes" id="UP000462363"/>
    </source>
</evidence>
<evidence type="ECO:0000313" key="2">
    <source>
        <dbReference type="EMBL" id="MSS41094.1"/>
    </source>
</evidence>
<dbReference type="InterPro" id="IPR002694">
    <property type="entry name" value="Znf_CHC2"/>
</dbReference>
<protein>
    <submittedName>
        <fullName evidence="2">DNA primase</fullName>
    </submittedName>
</protein>
<dbReference type="GO" id="GO:0006260">
    <property type="term" value="P:DNA replication"/>
    <property type="evidence" value="ECO:0007669"/>
    <property type="project" value="InterPro"/>
</dbReference>
<dbReference type="InterPro" id="IPR036977">
    <property type="entry name" value="DNA_primase_Znf_CHC2"/>
</dbReference>
<sequence>MYDMSGFDYDIRDVVRVLNLQVRRKNPSSYDVDCPFCNHKTGKMNVNIRKNVFRCNYCNEQGGMLDLYAKLYGLSKAEANRQIREALNLGQYRDDYKIPEKKPEPEIHENSDRASDAEINHTYSMLLSYLILSEKHREDLLARGLTDEQIEAQRYRSVPLFGLKNLTRKLQEKGCTVQGVPGFYQDEDGKWTIHFSAKNSGFLIPILSMEGLIQGFQIRLDHVTDSRKYIWLSSVNYQYGVSSGSPVHVIGNLDAKEVYVTEGALKGTIAHYLSGSTFLCVPGVNQHRNLRPILESLSKRNLQLVYETYDMDKKMPVACDGQYTKCRECTQSNRFGECSYKVKKREIIQSGCKKLYELCREYSLPVKRMLWDTDENKEWRGQIKGIDDLYYDLYINQSDKMF</sequence>
<dbReference type="GO" id="GO:0008270">
    <property type="term" value="F:zinc ion binding"/>
    <property type="evidence" value="ECO:0007669"/>
    <property type="project" value="InterPro"/>
</dbReference>
<gene>
    <name evidence="2" type="ORF">FYJ37_12220</name>
</gene>
<dbReference type="EMBL" id="VUMB01000026">
    <property type="protein sequence ID" value="MSS41094.1"/>
    <property type="molecule type" value="Genomic_DNA"/>
</dbReference>
<dbReference type="GO" id="GO:0003677">
    <property type="term" value="F:DNA binding"/>
    <property type="evidence" value="ECO:0007669"/>
    <property type="project" value="InterPro"/>
</dbReference>
<accession>A0A844FCZ1</accession>
<comment type="caution">
    <text evidence="2">The sequence shown here is derived from an EMBL/GenBank/DDBJ whole genome shotgun (WGS) entry which is preliminary data.</text>
</comment>
<name>A0A844FCZ1_CLOSV</name>
<dbReference type="Proteomes" id="UP000462363">
    <property type="component" value="Unassembled WGS sequence"/>
</dbReference>
<evidence type="ECO:0000259" key="1">
    <source>
        <dbReference type="Pfam" id="PF01807"/>
    </source>
</evidence>
<dbReference type="GO" id="GO:0003899">
    <property type="term" value="F:DNA-directed RNA polymerase activity"/>
    <property type="evidence" value="ECO:0007669"/>
    <property type="project" value="InterPro"/>
</dbReference>
<dbReference type="Gene3D" id="3.90.580.10">
    <property type="entry name" value="Zinc finger, CHC2-type domain"/>
    <property type="match status" value="1"/>
</dbReference>
<proteinExistence type="predicted"/>
<feature type="domain" description="Zinc finger CHC2-type" evidence="1">
    <location>
        <begin position="10"/>
        <end position="89"/>
    </location>
</feature>
<dbReference type="Pfam" id="PF01807">
    <property type="entry name" value="Zn_ribbon_DnaG"/>
    <property type="match status" value="1"/>
</dbReference>
<dbReference type="AlphaFoldDB" id="A0A844FCZ1"/>
<reference evidence="2 3" key="1">
    <citation type="submission" date="2019-08" db="EMBL/GenBank/DDBJ databases">
        <title>In-depth cultivation of the pig gut microbiome towards novel bacterial diversity and tailored functional studies.</title>
        <authorList>
            <person name="Wylensek D."/>
            <person name="Hitch T.C.A."/>
            <person name="Clavel T."/>
        </authorList>
    </citation>
    <scope>NUCLEOTIDE SEQUENCE [LARGE SCALE GENOMIC DNA]</scope>
    <source>
        <strain evidence="2 3">BL-389-WT-3D</strain>
    </source>
</reference>